<dbReference type="PROSITE" id="PS50833">
    <property type="entry name" value="BRIX"/>
    <property type="match status" value="1"/>
</dbReference>
<dbReference type="Gene3D" id="3.40.50.10480">
    <property type="entry name" value="Probable brix-domain ribosomal biogenesis protein"/>
    <property type="match status" value="1"/>
</dbReference>
<evidence type="ECO:0000313" key="3">
    <source>
        <dbReference type="EMBL" id="KAK9917384.1"/>
    </source>
</evidence>
<dbReference type="Pfam" id="PF04427">
    <property type="entry name" value="Brix"/>
    <property type="match status" value="1"/>
</dbReference>
<organism evidence="3 4">
    <name type="scientific">Coccomyxa subellipsoidea</name>
    <dbReference type="NCBI Taxonomy" id="248742"/>
    <lineage>
        <taxon>Eukaryota</taxon>
        <taxon>Viridiplantae</taxon>
        <taxon>Chlorophyta</taxon>
        <taxon>core chlorophytes</taxon>
        <taxon>Trebouxiophyceae</taxon>
        <taxon>Trebouxiophyceae incertae sedis</taxon>
        <taxon>Coccomyxaceae</taxon>
        <taxon>Coccomyxa</taxon>
    </lineage>
</organism>
<protein>
    <recommendedName>
        <fullName evidence="2">Brix domain-containing protein</fullName>
    </recommendedName>
</protein>
<dbReference type="InterPro" id="IPR007109">
    <property type="entry name" value="Brix"/>
</dbReference>
<comment type="caution">
    <text evidence="3">The sequence shown here is derived from an EMBL/GenBank/DDBJ whole genome shotgun (WGS) entry which is preliminary data.</text>
</comment>
<evidence type="ECO:0000313" key="4">
    <source>
        <dbReference type="Proteomes" id="UP001491310"/>
    </source>
</evidence>
<dbReference type="SUPFAM" id="SSF52954">
    <property type="entry name" value="Class II aaRS ABD-related"/>
    <property type="match status" value="1"/>
</dbReference>
<dbReference type="InterPro" id="IPR044281">
    <property type="entry name" value="IMP4/RPF1"/>
</dbReference>
<reference evidence="3 4" key="1">
    <citation type="journal article" date="2024" name="Nat. Commun.">
        <title>Phylogenomics reveals the evolutionary origins of lichenization in chlorophyte algae.</title>
        <authorList>
            <person name="Puginier C."/>
            <person name="Libourel C."/>
            <person name="Otte J."/>
            <person name="Skaloud P."/>
            <person name="Haon M."/>
            <person name="Grisel S."/>
            <person name="Petersen M."/>
            <person name="Berrin J.G."/>
            <person name="Delaux P.M."/>
            <person name="Dal Grande F."/>
            <person name="Keller J."/>
        </authorList>
    </citation>
    <scope>NUCLEOTIDE SEQUENCE [LARGE SCALE GENOMIC DNA]</scope>
    <source>
        <strain evidence="3 4">SAG 216-7</strain>
    </source>
</reference>
<gene>
    <name evidence="3" type="ORF">WJX75_003812</name>
</gene>
<feature type="compositionally biased region" description="Basic and acidic residues" evidence="1">
    <location>
        <begin position="49"/>
        <end position="73"/>
    </location>
</feature>
<feature type="compositionally biased region" description="Polar residues" evidence="1">
    <location>
        <begin position="23"/>
        <end position="33"/>
    </location>
</feature>
<accession>A0ABR2Z0F2</accession>
<dbReference type="PANTHER" id="PTHR22734">
    <property type="entry name" value="U3 SMALL NUCLEOLAR RIBONUCLEOPROTEIN PROTEIN IMP4"/>
    <property type="match status" value="1"/>
</dbReference>
<keyword evidence="4" id="KW-1185">Reference proteome</keyword>
<dbReference type="Proteomes" id="UP001491310">
    <property type="component" value="Unassembled WGS sequence"/>
</dbReference>
<name>A0ABR2Z0F2_9CHLO</name>
<sequence>MIEHKKDNKKRKRDPGTEAPTVGQLTSHITNKQVRSEQYAKLKHKAKKEKGAERRKRQEEIERAEKLGVEGPKKKVPKTIENTREKDVTMIAPEDADVEADDADDEFASYFNREQAPNVLLTTSYRPSKLMFQFLSEMLEVLPCATFYKRQGIALKKIVKYATAKGFTDVAVFNEDRKQINGMLLIHLPAGPTALFRLSSLKLSKEIKGHGRAAHLKPELILNHFDTRLGHRLGRMLASLFHQDPNFKSRQVATFHNQRDCIFFRHHRYIFEEKKKGQEGTPQVAARLQELGPRFTLKLQSLQTGTFDSKEGEFEFIYKSKMHQNRRRFVL</sequence>
<feature type="region of interest" description="Disordered" evidence="1">
    <location>
        <begin position="1"/>
        <end position="75"/>
    </location>
</feature>
<proteinExistence type="predicted"/>
<dbReference type="EMBL" id="JALJOT010000002">
    <property type="protein sequence ID" value="KAK9917384.1"/>
    <property type="molecule type" value="Genomic_DNA"/>
</dbReference>
<dbReference type="PANTHER" id="PTHR22734:SF3">
    <property type="entry name" value="RIBOSOME PRODUCTION FACTOR 1"/>
    <property type="match status" value="1"/>
</dbReference>
<feature type="domain" description="Brix" evidence="2">
    <location>
        <begin position="117"/>
        <end position="308"/>
    </location>
</feature>
<evidence type="ECO:0000256" key="1">
    <source>
        <dbReference type="SAM" id="MobiDB-lite"/>
    </source>
</evidence>
<evidence type="ECO:0000259" key="2">
    <source>
        <dbReference type="PROSITE" id="PS50833"/>
    </source>
</evidence>
<dbReference type="SMART" id="SM00879">
    <property type="entry name" value="Brix"/>
    <property type="match status" value="1"/>
</dbReference>